<name>A0A0A3ZC94_9GAMM</name>
<dbReference type="EMBL" id="JRUQ01000018">
    <property type="protein sequence ID" value="KGT95271.1"/>
    <property type="molecule type" value="Genomic_DNA"/>
</dbReference>
<accession>A0A0A3ZC94</accession>
<dbReference type="OrthoDB" id="6555801at2"/>
<protein>
    <submittedName>
        <fullName evidence="1">Uncharacterized protein</fullName>
    </submittedName>
</protein>
<dbReference type="RefSeq" id="WP_034888809.1">
    <property type="nucleotide sequence ID" value="NZ_JRUQ01000018.1"/>
</dbReference>
<organism evidence="1 2">
    <name type="scientific">Erwinia typographi</name>
    <dbReference type="NCBI Taxonomy" id="371042"/>
    <lineage>
        <taxon>Bacteria</taxon>
        <taxon>Pseudomonadati</taxon>
        <taxon>Pseudomonadota</taxon>
        <taxon>Gammaproteobacteria</taxon>
        <taxon>Enterobacterales</taxon>
        <taxon>Erwiniaceae</taxon>
        <taxon>Erwinia</taxon>
    </lineage>
</organism>
<gene>
    <name evidence="1" type="ORF">NG99_04430</name>
</gene>
<sequence length="191" mass="21621">MIKLFGGYISGTVHRGNRAYLCYQPAQAMSDLFSLKQALPETRQNVRAPGKGLLALAEIANRPKQTSPQFDESPEEKCEYLTLEIPVCPTQEILVYGCAGSVGARYSMRAGQLLSILRETATLLRRTIGRDEQSHFDRILREANAQLRSFSSAPKTRHMRHTCRSLIKALQQLEEHLRQEQNLTAHRNKDV</sequence>
<dbReference type="AlphaFoldDB" id="A0A0A3ZC94"/>
<dbReference type="Proteomes" id="UP000030351">
    <property type="component" value="Unassembled WGS sequence"/>
</dbReference>
<evidence type="ECO:0000313" key="2">
    <source>
        <dbReference type="Proteomes" id="UP000030351"/>
    </source>
</evidence>
<proteinExistence type="predicted"/>
<evidence type="ECO:0000313" key="1">
    <source>
        <dbReference type="EMBL" id="KGT95271.1"/>
    </source>
</evidence>
<reference evidence="1 2" key="1">
    <citation type="submission" date="2014-10" db="EMBL/GenBank/DDBJ databases">
        <title>Genome sequence of Erwinia typographi M043b.</title>
        <authorList>
            <person name="Chan K.-G."/>
            <person name="Tan W.-S."/>
        </authorList>
    </citation>
    <scope>NUCLEOTIDE SEQUENCE [LARGE SCALE GENOMIC DNA]</scope>
    <source>
        <strain evidence="1 2">M043b</strain>
    </source>
</reference>
<comment type="caution">
    <text evidence="1">The sequence shown here is derived from an EMBL/GenBank/DDBJ whole genome shotgun (WGS) entry which is preliminary data.</text>
</comment>
<keyword evidence="2" id="KW-1185">Reference proteome</keyword>
<dbReference type="STRING" id="371042.NG99_04430"/>